<sequence>MKKKSRPITNGIENEKDTEKRKEMRQVRSRFKKPLKLIRKDFLPRLAKYKEQNELIRKSEKLLQNGHRATFMRMKEDHMKNGQLKPGYNVQMATENQFVLFYWSASL</sequence>
<gene>
    <name evidence="2" type="ORF">AS030_12455</name>
</gene>
<name>A0A0V8J8I7_9BACL</name>
<evidence type="ECO:0000313" key="2">
    <source>
        <dbReference type="EMBL" id="KSU83374.1"/>
    </source>
</evidence>
<reference evidence="2 3" key="1">
    <citation type="journal article" date="2014" name="Antonie Van Leeuwenhoek">
        <title>Fictibacillus enclensis sp. nov., isolated from marine sediment.</title>
        <authorList>
            <person name="Dastager S.G."/>
            <person name="Mawlankar R."/>
            <person name="Srinivasan K."/>
            <person name="Tang S.K."/>
            <person name="Lee J.C."/>
            <person name="Ramana V.V."/>
            <person name="Shouche Y.S."/>
        </authorList>
    </citation>
    <scope>NUCLEOTIDE SEQUENCE [LARGE SCALE GENOMIC DNA]</scope>
    <source>
        <strain evidence="2 3">NIO-1003</strain>
    </source>
</reference>
<comment type="caution">
    <text evidence="2">The sequence shown here is derived from an EMBL/GenBank/DDBJ whole genome shotgun (WGS) entry which is preliminary data.</text>
</comment>
<dbReference type="Proteomes" id="UP000054099">
    <property type="component" value="Unassembled WGS sequence"/>
</dbReference>
<organism evidence="2 3">
    <name type="scientific">Fictibacillus enclensis</name>
    <dbReference type="NCBI Taxonomy" id="1017270"/>
    <lineage>
        <taxon>Bacteria</taxon>
        <taxon>Bacillati</taxon>
        <taxon>Bacillota</taxon>
        <taxon>Bacilli</taxon>
        <taxon>Bacillales</taxon>
        <taxon>Fictibacillaceae</taxon>
        <taxon>Fictibacillus</taxon>
    </lineage>
</organism>
<evidence type="ECO:0000256" key="1">
    <source>
        <dbReference type="SAM" id="MobiDB-lite"/>
    </source>
</evidence>
<evidence type="ECO:0000313" key="3">
    <source>
        <dbReference type="Proteomes" id="UP000054099"/>
    </source>
</evidence>
<protein>
    <submittedName>
        <fullName evidence="2">Uncharacterized protein</fullName>
    </submittedName>
</protein>
<dbReference type="EMBL" id="LNQN01000002">
    <property type="protein sequence ID" value="KSU83374.1"/>
    <property type="molecule type" value="Genomic_DNA"/>
</dbReference>
<feature type="region of interest" description="Disordered" evidence="1">
    <location>
        <begin position="1"/>
        <end position="26"/>
    </location>
</feature>
<accession>A0A0V8J8I7</accession>
<proteinExistence type="predicted"/>
<dbReference type="RefSeq" id="WP_061972205.1">
    <property type="nucleotide sequence ID" value="NZ_FMAV01000002.1"/>
</dbReference>
<dbReference type="AlphaFoldDB" id="A0A0V8J8I7"/>
<keyword evidence="3" id="KW-1185">Reference proteome</keyword>
<feature type="compositionally biased region" description="Basic and acidic residues" evidence="1">
    <location>
        <begin position="13"/>
        <end position="26"/>
    </location>
</feature>
<dbReference type="OrthoDB" id="2236403at2"/>